<dbReference type="Proteomes" id="UP001610063">
    <property type="component" value="Unassembled WGS sequence"/>
</dbReference>
<dbReference type="EMBL" id="JBIPKE010000012">
    <property type="protein sequence ID" value="MFH6982541.1"/>
    <property type="molecule type" value="Genomic_DNA"/>
</dbReference>
<feature type="transmembrane region" description="Helical" evidence="1">
    <location>
        <begin position="158"/>
        <end position="176"/>
    </location>
</feature>
<evidence type="ECO:0000313" key="4">
    <source>
        <dbReference type="Proteomes" id="UP001610063"/>
    </source>
</evidence>
<dbReference type="PANTHER" id="PTHR14969:SF13">
    <property type="entry name" value="AT30094P"/>
    <property type="match status" value="1"/>
</dbReference>
<dbReference type="RefSeq" id="WP_395416232.1">
    <property type="nucleotide sequence ID" value="NZ_JBIPKE010000012.1"/>
</dbReference>
<evidence type="ECO:0000259" key="2">
    <source>
        <dbReference type="SMART" id="SM00014"/>
    </source>
</evidence>
<evidence type="ECO:0000256" key="1">
    <source>
        <dbReference type="SAM" id="Phobius"/>
    </source>
</evidence>
<name>A0ABW7N4R2_9BACT</name>
<dbReference type="SUPFAM" id="SSF48317">
    <property type="entry name" value="Acid phosphatase/Vanadium-dependent haloperoxidase"/>
    <property type="match status" value="1"/>
</dbReference>
<dbReference type="Gene3D" id="1.20.144.10">
    <property type="entry name" value="Phosphatidic acid phosphatase type 2/haloperoxidase"/>
    <property type="match status" value="1"/>
</dbReference>
<dbReference type="Pfam" id="PF01569">
    <property type="entry name" value="PAP2"/>
    <property type="match status" value="1"/>
</dbReference>
<dbReference type="PANTHER" id="PTHR14969">
    <property type="entry name" value="SPHINGOSINE-1-PHOSPHATE PHOSPHOHYDROLASE"/>
    <property type="match status" value="1"/>
</dbReference>
<proteinExistence type="predicted"/>
<keyword evidence="1" id="KW-0812">Transmembrane</keyword>
<dbReference type="InterPro" id="IPR036938">
    <property type="entry name" value="PAP2/HPO_sf"/>
</dbReference>
<feature type="transmembrane region" description="Helical" evidence="1">
    <location>
        <begin position="56"/>
        <end position="77"/>
    </location>
</feature>
<gene>
    <name evidence="3" type="ORF">ACHKAR_03780</name>
</gene>
<reference evidence="3 4" key="1">
    <citation type="journal article" date="2013" name="Int. J. Syst. Evol. Microbiol.">
        <title>Marinoscillum luteum sp. nov., isolated from marine sediment.</title>
        <authorList>
            <person name="Cha I.T."/>
            <person name="Park S.J."/>
            <person name="Kim S.J."/>
            <person name="Kim J.G."/>
            <person name="Jung M.Y."/>
            <person name="Shin K.S."/>
            <person name="Kwon K.K."/>
            <person name="Yang S.H."/>
            <person name="Seo Y.S."/>
            <person name="Rhee S.K."/>
        </authorList>
    </citation>
    <scope>NUCLEOTIDE SEQUENCE [LARGE SCALE GENOMIC DNA]</scope>
    <source>
        <strain evidence="3 4">KCTC 23939</strain>
    </source>
</reference>
<dbReference type="InterPro" id="IPR000326">
    <property type="entry name" value="PAP2/HPO"/>
</dbReference>
<dbReference type="CDD" id="cd03395">
    <property type="entry name" value="PAP2_like_4"/>
    <property type="match status" value="1"/>
</dbReference>
<accession>A0ABW7N4R2</accession>
<keyword evidence="1" id="KW-1133">Transmembrane helix</keyword>
<feature type="transmembrane region" description="Helical" evidence="1">
    <location>
        <begin position="27"/>
        <end position="44"/>
    </location>
</feature>
<protein>
    <submittedName>
        <fullName evidence="3">Phosphatase PAP2 family protein</fullName>
    </submittedName>
</protein>
<sequence>MLEWVLELDEKIFLTLNGLGSPYLDTFMIWMSDKYLWIPLYLYLIFRLYQQEGKKLLWPLITLIIVIICTDQTTAGFMKPYFERLRPCKDPDLGDLIVIIGECRGKFGFASGHAANSFGLAAFFYFKERSFFSKGLLLWAAVVSYSRVYLGVHYPADILVGTLVGVFWAYALYTMMKFFRLRAKAY</sequence>
<keyword evidence="4" id="KW-1185">Reference proteome</keyword>
<keyword evidence="1" id="KW-0472">Membrane</keyword>
<comment type="caution">
    <text evidence="3">The sequence shown here is derived from an EMBL/GenBank/DDBJ whole genome shotgun (WGS) entry which is preliminary data.</text>
</comment>
<feature type="domain" description="Phosphatidic acid phosphatase type 2/haloperoxidase" evidence="2">
    <location>
        <begin position="62"/>
        <end position="173"/>
    </location>
</feature>
<evidence type="ECO:0000313" key="3">
    <source>
        <dbReference type="EMBL" id="MFH6982541.1"/>
    </source>
</evidence>
<organism evidence="3 4">
    <name type="scientific">Marinoscillum luteum</name>
    <dbReference type="NCBI Taxonomy" id="861051"/>
    <lineage>
        <taxon>Bacteria</taxon>
        <taxon>Pseudomonadati</taxon>
        <taxon>Bacteroidota</taxon>
        <taxon>Cytophagia</taxon>
        <taxon>Cytophagales</taxon>
        <taxon>Reichenbachiellaceae</taxon>
        <taxon>Marinoscillum</taxon>
    </lineage>
</organism>
<dbReference type="SMART" id="SM00014">
    <property type="entry name" value="acidPPc"/>
    <property type="match status" value="1"/>
</dbReference>